<dbReference type="PROSITE" id="PS51212">
    <property type="entry name" value="WSC"/>
    <property type="match status" value="1"/>
</dbReference>
<reference evidence="2 3" key="1">
    <citation type="submission" date="2018-06" db="EMBL/GenBank/DDBJ databases">
        <title>A transcriptomic atlas of mushroom development highlights an independent origin of complex multicellularity.</title>
        <authorList>
            <consortium name="DOE Joint Genome Institute"/>
            <person name="Krizsan K."/>
            <person name="Almasi E."/>
            <person name="Merenyi Z."/>
            <person name="Sahu N."/>
            <person name="Viragh M."/>
            <person name="Koszo T."/>
            <person name="Mondo S."/>
            <person name="Kiss B."/>
            <person name="Balint B."/>
            <person name="Kues U."/>
            <person name="Barry K."/>
            <person name="Hegedus J.C."/>
            <person name="Henrissat B."/>
            <person name="Johnson J."/>
            <person name="Lipzen A."/>
            <person name="Ohm R."/>
            <person name="Nagy I."/>
            <person name="Pangilinan J."/>
            <person name="Yan J."/>
            <person name="Xiong Y."/>
            <person name="Grigoriev I.V."/>
            <person name="Hibbett D.S."/>
            <person name="Nagy L.G."/>
        </authorList>
    </citation>
    <scope>NUCLEOTIDE SEQUENCE [LARGE SCALE GENOMIC DNA]</scope>
    <source>
        <strain evidence="2 3">SZMC22713</strain>
    </source>
</reference>
<name>A0A4Y7PU50_9AGAM</name>
<dbReference type="AlphaFoldDB" id="A0A4Y7PU50"/>
<protein>
    <recommendedName>
        <fullName evidence="1">WSC domain-containing protein</fullName>
    </recommendedName>
</protein>
<accession>A0A4Y7PU50</accession>
<gene>
    <name evidence="2" type="ORF">BD410DRAFT_691710</name>
</gene>
<dbReference type="OrthoDB" id="5985073at2759"/>
<dbReference type="EMBL" id="ML170206">
    <property type="protein sequence ID" value="TDL18566.1"/>
    <property type="molecule type" value="Genomic_DNA"/>
</dbReference>
<sequence>VSVETCVQACGSNNFTLAGVEYAQECYCGNSFQNGGVPATDGGCTMTCVGKSTEYCRG</sequence>
<dbReference type="STRING" id="50990.A0A4Y7PU50"/>
<evidence type="ECO:0000259" key="1">
    <source>
        <dbReference type="PROSITE" id="PS51212"/>
    </source>
</evidence>
<dbReference type="Proteomes" id="UP000294933">
    <property type="component" value="Unassembled WGS sequence"/>
</dbReference>
<dbReference type="InterPro" id="IPR002889">
    <property type="entry name" value="WSC_carb-bd"/>
</dbReference>
<proteinExistence type="predicted"/>
<keyword evidence="3" id="KW-1185">Reference proteome</keyword>
<feature type="non-terminal residue" evidence="2">
    <location>
        <position position="1"/>
    </location>
</feature>
<organism evidence="2 3">
    <name type="scientific">Rickenella mellea</name>
    <dbReference type="NCBI Taxonomy" id="50990"/>
    <lineage>
        <taxon>Eukaryota</taxon>
        <taxon>Fungi</taxon>
        <taxon>Dikarya</taxon>
        <taxon>Basidiomycota</taxon>
        <taxon>Agaricomycotina</taxon>
        <taxon>Agaricomycetes</taxon>
        <taxon>Hymenochaetales</taxon>
        <taxon>Rickenellaceae</taxon>
        <taxon>Rickenella</taxon>
    </lineage>
</organism>
<evidence type="ECO:0000313" key="3">
    <source>
        <dbReference type="Proteomes" id="UP000294933"/>
    </source>
</evidence>
<dbReference type="Pfam" id="PF01822">
    <property type="entry name" value="WSC"/>
    <property type="match status" value="1"/>
</dbReference>
<feature type="domain" description="WSC" evidence="1">
    <location>
        <begin position="1"/>
        <end position="58"/>
    </location>
</feature>
<feature type="non-terminal residue" evidence="2">
    <location>
        <position position="58"/>
    </location>
</feature>
<evidence type="ECO:0000313" key="2">
    <source>
        <dbReference type="EMBL" id="TDL18566.1"/>
    </source>
</evidence>
<dbReference type="VEuPathDB" id="FungiDB:BD410DRAFT_691710"/>